<dbReference type="Proteomes" id="UP000617531">
    <property type="component" value="Unassembled WGS sequence"/>
</dbReference>
<evidence type="ECO:0000256" key="1">
    <source>
        <dbReference type="SAM" id="SignalP"/>
    </source>
</evidence>
<organism evidence="2 3">
    <name type="scientific">Pseudolysinimonas yzui</name>
    <dbReference type="NCBI Taxonomy" id="2708254"/>
    <lineage>
        <taxon>Bacteria</taxon>
        <taxon>Bacillati</taxon>
        <taxon>Actinomycetota</taxon>
        <taxon>Actinomycetes</taxon>
        <taxon>Micrococcales</taxon>
        <taxon>Microbacteriaceae</taxon>
        <taxon>Pseudolysinimonas</taxon>
    </lineage>
</organism>
<gene>
    <name evidence="2" type="ORF">GCM10011600_04300</name>
</gene>
<comment type="caution">
    <text evidence="2">The sequence shown here is derived from an EMBL/GenBank/DDBJ whole genome shotgun (WGS) entry which is preliminary data.</text>
</comment>
<accession>A0A8J3GNB7</accession>
<dbReference type="RefSeq" id="WP_191281723.1">
    <property type="nucleotide sequence ID" value="NZ_BNAI01000001.1"/>
</dbReference>
<feature type="signal peptide" evidence="1">
    <location>
        <begin position="1"/>
        <end position="25"/>
    </location>
</feature>
<evidence type="ECO:0000313" key="3">
    <source>
        <dbReference type="Proteomes" id="UP000617531"/>
    </source>
</evidence>
<feature type="chain" id="PRO_5038954154" evidence="1">
    <location>
        <begin position="26"/>
        <end position="284"/>
    </location>
</feature>
<keyword evidence="3" id="KW-1185">Reference proteome</keyword>
<protein>
    <submittedName>
        <fullName evidence="2">Uncharacterized protein</fullName>
    </submittedName>
</protein>
<sequence>MTRRGVAPGALVPVLLLCGVLPGCAPAPPALSEQVTVMVYQPRTDIALGRLAIQVRNGTEDALEIVGARLSSPDFVADTVWPNDAARVPAGLALDLRAPLPEVHCDADTDPVATIEFVVDGVTGVAERAVEDPYDLLPRLHREACLAEEIAEIATLTPREVILPDRVAPAILVIDVEPTGAPGTVTLDAVGGTTLLQPTNAGQANDLVELGITIDASGPFEVRIPFVPNRCDPHALMEDKVGTIIPLYVTTATASETRWMLPVTEAQRADFYAFFTAYCGLPSG</sequence>
<dbReference type="AlphaFoldDB" id="A0A8J3GNB7"/>
<reference evidence="2" key="2">
    <citation type="submission" date="2020-09" db="EMBL/GenBank/DDBJ databases">
        <authorList>
            <person name="Sun Q."/>
            <person name="Zhou Y."/>
        </authorList>
    </citation>
    <scope>NUCLEOTIDE SEQUENCE</scope>
    <source>
        <strain evidence="2">CGMCC 1.16548</strain>
    </source>
</reference>
<dbReference type="EMBL" id="BNAI01000001">
    <property type="protein sequence ID" value="GHF06798.1"/>
    <property type="molecule type" value="Genomic_DNA"/>
</dbReference>
<reference evidence="2" key="1">
    <citation type="journal article" date="2014" name="Int. J. Syst. Evol. Microbiol.">
        <title>Complete genome sequence of Corynebacterium casei LMG S-19264T (=DSM 44701T), isolated from a smear-ripened cheese.</title>
        <authorList>
            <consortium name="US DOE Joint Genome Institute (JGI-PGF)"/>
            <person name="Walter F."/>
            <person name="Albersmeier A."/>
            <person name="Kalinowski J."/>
            <person name="Ruckert C."/>
        </authorList>
    </citation>
    <scope>NUCLEOTIDE SEQUENCE</scope>
    <source>
        <strain evidence="2">CGMCC 1.16548</strain>
    </source>
</reference>
<keyword evidence="1" id="KW-0732">Signal</keyword>
<evidence type="ECO:0000313" key="2">
    <source>
        <dbReference type="EMBL" id="GHF06798.1"/>
    </source>
</evidence>
<name>A0A8J3GNB7_9MICO</name>
<proteinExistence type="predicted"/>